<organism evidence="4 5">
    <name type="scientific">Malikia granosa</name>
    <dbReference type="NCBI Taxonomy" id="263067"/>
    <lineage>
        <taxon>Bacteria</taxon>
        <taxon>Pseudomonadati</taxon>
        <taxon>Pseudomonadota</taxon>
        <taxon>Betaproteobacteria</taxon>
        <taxon>Burkholderiales</taxon>
        <taxon>Comamonadaceae</taxon>
        <taxon>Malikia</taxon>
    </lineage>
</organism>
<evidence type="ECO:0000256" key="1">
    <source>
        <dbReference type="ARBA" id="ARBA00022553"/>
    </source>
</evidence>
<dbReference type="OrthoDB" id="9801101at2"/>
<comment type="caution">
    <text evidence="4">The sequence shown here is derived from an EMBL/GenBank/DDBJ whole genome shotgun (WGS) entry which is preliminary data.</text>
</comment>
<sequence>MSDDPNARVDQPVVLFADDAPSVRFLVRTALESAGFATIETCDGQQALEVLASGRQVDILVTDLHMPGIDGLELVRRTRALAERRYLPIVMLTTESQNNPVQEGLKAGLTAWIVKPFKSETLLKVVGKALGKRANAARPAAP</sequence>
<gene>
    <name evidence="4" type="ORF">C6P64_09045</name>
</gene>
<dbReference type="PROSITE" id="PS50110">
    <property type="entry name" value="RESPONSE_REGULATORY"/>
    <property type="match status" value="1"/>
</dbReference>
<dbReference type="GO" id="GO:0000160">
    <property type="term" value="P:phosphorelay signal transduction system"/>
    <property type="evidence" value="ECO:0007669"/>
    <property type="project" value="InterPro"/>
</dbReference>
<protein>
    <submittedName>
        <fullName evidence="4">Two-component system response regulator</fullName>
    </submittedName>
</protein>
<dbReference type="SMART" id="SM00448">
    <property type="entry name" value="REC"/>
    <property type="match status" value="1"/>
</dbReference>
<dbReference type="SUPFAM" id="SSF52172">
    <property type="entry name" value="CheY-like"/>
    <property type="match status" value="1"/>
</dbReference>
<feature type="domain" description="Response regulatory" evidence="3">
    <location>
        <begin position="13"/>
        <end position="130"/>
    </location>
</feature>
<reference evidence="4 5" key="1">
    <citation type="submission" date="2018-03" db="EMBL/GenBank/DDBJ databases">
        <title>Comparative genomics illustrates the genes involved in a hyperalkaliphilic mechanisms of Serpentinomonas isolated from highly-alkaline calcium-rich serpentinized springs.</title>
        <authorList>
            <person name="Suzuki S."/>
            <person name="Ishii S."/>
            <person name="Walworth N."/>
            <person name="Bird L."/>
            <person name="Kuenen J.G."/>
            <person name="Nealson K.H."/>
        </authorList>
    </citation>
    <scope>NUCLEOTIDE SEQUENCE [LARGE SCALE GENOMIC DNA]</scope>
    <source>
        <strain evidence="4 5">P1</strain>
    </source>
</reference>
<dbReference type="PANTHER" id="PTHR44591">
    <property type="entry name" value="STRESS RESPONSE REGULATOR PROTEIN 1"/>
    <property type="match status" value="1"/>
</dbReference>
<evidence type="ECO:0000256" key="2">
    <source>
        <dbReference type="PROSITE-ProRule" id="PRU00169"/>
    </source>
</evidence>
<dbReference type="InterPro" id="IPR011006">
    <property type="entry name" value="CheY-like_superfamily"/>
</dbReference>
<evidence type="ECO:0000313" key="5">
    <source>
        <dbReference type="Proteomes" id="UP000238589"/>
    </source>
</evidence>
<dbReference type="AlphaFoldDB" id="A0A2S9K5H2"/>
<dbReference type="EMBL" id="PVLQ01000027">
    <property type="protein sequence ID" value="PRD65700.1"/>
    <property type="molecule type" value="Genomic_DNA"/>
</dbReference>
<proteinExistence type="predicted"/>
<dbReference type="Gene3D" id="3.40.50.2300">
    <property type="match status" value="1"/>
</dbReference>
<keyword evidence="5" id="KW-1185">Reference proteome</keyword>
<dbReference type="Proteomes" id="UP000238589">
    <property type="component" value="Unassembled WGS sequence"/>
</dbReference>
<dbReference type="Pfam" id="PF00072">
    <property type="entry name" value="Response_reg"/>
    <property type="match status" value="1"/>
</dbReference>
<name>A0A2S9K5H2_9BURK</name>
<evidence type="ECO:0000313" key="4">
    <source>
        <dbReference type="EMBL" id="PRD65700.1"/>
    </source>
</evidence>
<dbReference type="InterPro" id="IPR001789">
    <property type="entry name" value="Sig_transdc_resp-reg_receiver"/>
</dbReference>
<evidence type="ECO:0000259" key="3">
    <source>
        <dbReference type="PROSITE" id="PS50110"/>
    </source>
</evidence>
<dbReference type="InterPro" id="IPR050595">
    <property type="entry name" value="Bact_response_regulator"/>
</dbReference>
<dbReference type="RefSeq" id="WP_105748226.1">
    <property type="nucleotide sequence ID" value="NZ_PVLQ01000027.1"/>
</dbReference>
<feature type="modified residue" description="4-aspartylphosphate" evidence="2">
    <location>
        <position position="63"/>
    </location>
</feature>
<dbReference type="PANTHER" id="PTHR44591:SF25">
    <property type="entry name" value="CHEMOTAXIS TWO-COMPONENT RESPONSE REGULATOR"/>
    <property type="match status" value="1"/>
</dbReference>
<keyword evidence="1 2" id="KW-0597">Phosphoprotein</keyword>
<accession>A0A2S9K5H2</accession>